<keyword evidence="1" id="KW-0813">Transport</keyword>
<organism evidence="5 6">
    <name type="scientific">Parafrankia soli</name>
    <dbReference type="NCBI Taxonomy" id="2599596"/>
    <lineage>
        <taxon>Bacteria</taxon>
        <taxon>Bacillati</taxon>
        <taxon>Actinomycetota</taxon>
        <taxon>Actinomycetes</taxon>
        <taxon>Frankiales</taxon>
        <taxon>Frankiaceae</taxon>
        <taxon>Parafrankia</taxon>
    </lineage>
</organism>
<evidence type="ECO:0000256" key="2">
    <source>
        <dbReference type="ARBA" id="ARBA00022741"/>
    </source>
</evidence>
<accession>A0A1S1PH54</accession>
<gene>
    <name evidence="5" type="ORF">BBK14_28095</name>
</gene>
<dbReference type="InterPro" id="IPR003439">
    <property type="entry name" value="ABC_transporter-like_ATP-bd"/>
</dbReference>
<dbReference type="EMBL" id="MAXA01000266">
    <property type="protein sequence ID" value="OHV20369.1"/>
    <property type="molecule type" value="Genomic_DNA"/>
</dbReference>
<evidence type="ECO:0000256" key="3">
    <source>
        <dbReference type="ARBA" id="ARBA00022840"/>
    </source>
</evidence>
<name>A0A1S1PH54_9ACTN</name>
<keyword evidence="3 5" id="KW-0067">ATP-binding</keyword>
<evidence type="ECO:0000259" key="4">
    <source>
        <dbReference type="PROSITE" id="PS50893"/>
    </source>
</evidence>
<dbReference type="CDD" id="cd03230">
    <property type="entry name" value="ABC_DR_subfamily_A"/>
    <property type="match status" value="1"/>
</dbReference>
<dbReference type="Pfam" id="PF00005">
    <property type="entry name" value="ABC_tran"/>
    <property type="match status" value="1"/>
</dbReference>
<keyword evidence="6" id="KW-1185">Reference proteome</keyword>
<reference evidence="6" key="1">
    <citation type="submission" date="2016-07" db="EMBL/GenBank/DDBJ databases">
        <title>Frankia sp. NRRL B-16219 Genome sequencing.</title>
        <authorList>
            <person name="Ghodhbane-Gtari F."/>
            <person name="Swanson E."/>
            <person name="Gueddou A."/>
            <person name="Louati M."/>
            <person name="Nouioui I."/>
            <person name="Hezbri K."/>
            <person name="Abebe-Akele F."/>
            <person name="Simpson S."/>
            <person name="Morris K."/>
            <person name="Thomas K."/>
            <person name="Gtari M."/>
            <person name="Tisa L.S."/>
        </authorList>
    </citation>
    <scope>NUCLEOTIDE SEQUENCE [LARGE SCALE GENOMIC DNA]</scope>
    <source>
        <strain evidence="6">NRRL B-16219</strain>
    </source>
</reference>
<dbReference type="InterPro" id="IPR003593">
    <property type="entry name" value="AAA+_ATPase"/>
</dbReference>
<dbReference type="PANTHER" id="PTHR42939:SF1">
    <property type="entry name" value="ABC TRANSPORTER ATP-BINDING PROTEIN ALBC-RELATED"/>
    <property type="match status" value="1"/>
</dbReference>
<comment type="caution">
    <text evidence="5">The sequence shown here is derived from an EMBL/GenBank/DDBJ whole genome shotgun (WGS) entry which is preliminary data.</text>
</comment>
<dbReference type="SMART" id="SM00382">
    <property type="entry name" value="AAA"/>
    <property type="match status" value="1"/>
</dbReference>
<dbReference type="RefSeq" id="WP_071066776.1">
    <property type="nucleotide sequence ID" value="NZ_MAXA01000266.1"/>
</dbReference>
<dbReference type="AlphaFoldDB" id="A0A1S1PH54"/>
<dbReference type="PANTHER" id="PTHR42939">
    <property type="entry name" value="ABC TRANSPORTER ATP-BINDING PROTEIN ALBC-RELATED"/>
    <property type="match status" value="1"/>
</dbReference>
<dbReference type="Proteomes" id="UP000179769">
    <property type="component" value="Unassembled WGS sequence"/>
</dbReference>
<dbReference type="Gene3D" id="3.40.50.300">
    <property type="entry name" value="P-loop containing nucleotide triphosphate hydrolases"/>
    <property type="match status" value="1"/>
</dbReference>
<evidence type="ECO:0000256" key="1">
    <source>
        <dbReference type="ARBA" id="ARBA00022448"/>
    </source>
</evidence>
<dbReference type="OrthoDB" id="9804819at2"/>
<dbReference type="InterPro" id="IPR051782">
    <property type="entry name" value="ABC_Transporter_VariousFunc"/>
</dbReference>
<dbReference type="InterPro" id="IPR027417">
    <property type="entry name" value="P-loop_NTPase"/>
</dbReference>
<dbReference type="SUPFAM" id="SSF52540">
    <property type="entry name" value="P-loop containing nucleoside triphosphate hydrolases"/>
    <property type="match status" value="1"/>
</dbReference>
<dbReference type="GO" id="GO:0016887">
    <property type="term" value="F:ATP hydrolysis activity"/>
    <property type="evidence" value="ECO:0007669"/>
    <property type="project" value="InterPro"/>
</dbReference>
<dbReference type="GO" id="GO:0005524">
    <property type="term" value="F:ATP binding"/>
    <property type="evidence" value="ECO:0007669"/>
    <property type="project" value="UniProtKB-KW"/>
</dbReference>
<proteinExistence type="predicted"/>
<keyword evidence="2" id="KW-0547">Nucleotide-binding</keyword>
<evidence type="ECO:0000313" key="6">
    <source>
        <dbReference type="Proteomes" id="UP000179769"/>
    </source>
</evidence>
<sequence>MNVARMAGVTKRYGDVAALDGVSLELAENTIHGLLGRNGAGKTTVMRILTGQAFETGGEVEVFGQHPYENADVLSRVCFIRESQHYPDKFRVRHALRAAELLYPHWDPAFAAALLADFAVPVDRLLRKLSRGQLSAVGVIIGLASRAPLTLFDEPYLGLDAVARQLFYDRLLADYAEHPRTVVLSTHLIDEVSDLIEHVVLLDAGRVLIDAEAETLRGETVAVTGPAGAVERFAAGYDELHREQVGGSLRVTLAGAGNRLEPGLDFEPVSLQQLVVRTTQRNRRPVAAGKES</sequence>
<feature type="domain" description="ABC transporter" evidence="4">
    <location>
        <begin position="4"/>
        <end position="229"/>
    </location>
</feature>
<dbReference type="PROSITE" id="PS50893">
    <property type="entry name" value="ABC_TRANSPORTER_2"/>
    <property type="match status" value="1"/>
</dbReference>
<protein>
    <submittedName>
        <fullName evidence="5">ABC transporter ATP-binding protein</fullName>
    </submittedName>
</protein>
<evidence type="ECO:0000313" key="5">
    <source>
        <dbReference type="EMBL" id="OHV20369.1"/>
    </source>
</evidence>